<accession>A0AAD6L6T2</accession>
<gene>
    <name evidence="1" type="ORF">NC653_040718</name>
</gene>
<keyword evidence="2" id="KW-1185">Reference proteome</keyword>
<comment type="caution">
    <text evidence="1">The sequence shown here is derived from an EMBL/GenBank/DDBJ whole genome shotgun (WGS) entry which is preliminary data.</text>
</comment>
<proteinExistence type="predicted"/>
<evidence type="ECO:0000313" key="2">
    <source>
        <dbReference type="Proteomes" id="UP001164929"/>
    </source>
</evidence>
<sequence>MEGVSFRLYGRQASRVQITHCMVLMDQGSNHLWLCSSKTNPWRGLAWLLFTYYPGFEILFRLLEI</sequence>
<dbReference type="EMBL" id="JAQIZT010000019">
    <property type="protein sequence ID" value="KAJ6951390.1"/>
    <property type="molecule type" value="Genomic_DNA"/>
</dbReference>
<protein>
    <submittedName>
        <fullName evidence="1">Uncharacterized protein</fullName>
    </submittedName>
</protein>
<dbReference type="AlphaFoldDB" id="A0AAD6L6T2"/>
<organism evidence="1 2">
    <name type="scientific">Populus alba x Populus x berolinensis</name>
    <dbReference type="NCBI Taxonomy" id="444605"/>
    <lineage>
        <taxon>Eukaryota</taxon>
        <taxon>Viridiplantae</taxon>
        <taxon>Streptophyta</taxon>
        <taxon>Embryophyta</taxon>
        <taxon>Tracheophyta</taxon>
        <taxon>Spermatophyta</taxon>
        <taxon>Magnoliopsida</taxon>
        <taxon>eudicotyledons</taxon>
        <taxon>Gunneridae</taxon>
        <taxon>Pentapetalae</taxon>
        <taxon>rosids</taxon>
        <taxon>fabids</taxon>
        <taxon>Malpighiales</taxon>
        <taxon>Salicaceae</taxon>
        <taxon>Saliceae</taxon>
        <taxon>Populus</taxon>
    </lineage>
</organism>
<dbReference type="Proteomes" id="UP001164929">
    <property type="component" value="Chromosome 19"/>
</dbReference>
<name>A0AAD6L6T2_9ROSI</name>
<evidence type="ECO:0000313" key="1">
    <source>
        <dbReference type="EMBL" id="KAJ6951390.1"/>
    </source>
</evidence>
<reference evidence="1" key="1">
    <citation type="journal article" date="2023" name="Mol. Ecol. Resour.">
        <title>Chromosome-level genome assembly of a triploid poplar Populus alba 'Berolinensis'.</title>
        <authorList>
            <person name="Chen S."/>
            <person name="Yu Y."/>
            <person name="Wang X."/>
            <person name="Wang S."/>
            <person name="Zhang T."/>
            <person name="Zhou Y."/>
            <person name="He R."/>
            <person name="Meng N."/>
            <person name="Wang Y."/>
            <person name="Liu W."/>
            <person name="Liu Z."/>
            <person name="Liu J."/>
            <person name="Guo Q."/>
            <person name="Huang H."/>
            <person name="Sederoff R.R."/>
            <person name="Wang G."/>
            <person name="Qu G."/>
            <person name="Chen S."/>
        </authorList>
    </citation>
    <scope>NUCLEOTIDE SEQUENCE</scope>
    <source>
        <strain evidence="1">SC-2020</strain>
    </source>
</reference>